<reference evidence="3 4" key="1">
    <citation type="submission" date="2023-04" db="EMBL/GenBank/DDBJ databases">
        <title>YMD61, complete Genome.</title>
        <authorList>
            <person name="Zhang J."/>
        </authorList>
    </citation>
    <scope>NUCLEOTIDE SEQUENCE [LARGE SCALE GENOMIC DNA]</scope>
    <source>
        <strain evidence="3 4">YMD61</strain>
    </source>
</reference>
<dbReference type="EMBL" id="CP124535">
    <property type="protein sequence ID" value="WGV17849.1"/>
    <property type="molecule type" value="Genomic_DNA"/>
</dbReference>
<keyword evidence="2" id="KW-0732">Signal</keyword>
<feature type="signal peptide" evidence="2">
    <location>
        <begin position="1"/>
        <end position="28"/>
    </location>
</feature>
<evidence type="ECO:0000313" key="4">
    <source>
        <dbReference type="Proteomes" id="UP001230978"/>
    </source>
</evidence>
<protein>
    <recommendedName>
        <fullName evidence="5">Secreted protein</fullName>
    </recommendedName>
</protein>
<evidence type="ECO:0008006" key="5">
    <source>
        <dbReference type="Google" id="ProtNLM"/>
    </source>
</evidence>
<evidence type="ECO:0000256" key="2">
    <source>
        <dbReference type="SAM" id="SignalP"/>
    </source>
</evidence>
<dbReference type="RefSeq" id="WP_281469482.1">
    <property type="nucleotide sequence ID" value="NZ_CP124535.1"/>
</dbReference>
<feature type="chain" id="PRO_5047195212" description="Secreted protein" evidence="2">
    <location>
        <begin position="29"/>
        <end position="111"/>
    </location>
</feature>
<accession>A0ABY8QAD2</accession>
<proteinExistence type="predicted"/>
<evidence type="ECO:0000313" key="3">
    <source>
        <dbReference type="EMBL" id="WGV17849.1"/>
    </source>
</evidence>
<dbReference type="Proteomes" id="UP001230978">
    <property type="component" value="Chromosome"/>
</dbReference>
<keyword evidence="4" id="KW-1185">Reference proteome</keyword>
<feature type="region of interest" description="Disordered" evidence="1">
    <location>
        <begin position="37"/>
        <end position="111"/>
    </location>
</feature>
<sequence>MSGKRAMVTWMTALVLTLSLAFAPLLSAATHGPGQTAIEADHAAWHAEQGEHWHATDHGHHDSADHDHTPTVILPAASDLEPPPPAGLRAAQATGTYGIIRDGPRRPPRLT</sequence>
<name>A0ABY8QAD2_9RHOB</name>
<gene>
    <name evidence="3" type="ORF">QF092_08755</name>
</gene>
<evidence type="ECO:0000256" key="1">
    <source>
        <dbReference type="SAM" id="MobiDB-lite"/>
    </source>
</evidence>
<organism evidence="3 4">
    <name type="scientific">Fuscovulum ytuae</name>
    <dbReference type="NCBI Taxonomy" id="3042299"/>
    <lineage>
        <taxon>Bacteria</taxon>
        <taxon>Pseudomonadati</taxon>
        <taxon>Pseudomonadota</taxon>
        <taxon>Alphaproteobacteria</taxon>
        <taxon>Rhodobacterales</taxon>
        <taxon>Paracoccaceae</taxon>
        <taxon>Fuscovulum</taxon>
    </lineage>
</organism>
<feature type="compositionally biased region" description="Basic and acidic residues" evidence="1">
    <location>
        <begin position="39"/>
        <end position="69"/>
    </location>
</feature>